<dbReference type="PANTHER" id="PTHR34139:SF1">
    <property type="entry name" value="RNASE MJ1380-RELATED"/>
    <property type="match status" value="1"/>
</dbReference>
<keyword evidence="2" id="KW-1277">Toxin-antitoxin system</keyword>
<evidence type="ECO:0000256" key="5">
    <source>
        <dbReference type="ARBA" id="ARBA00022801"/>
    </source>
</evidence>
<comment type="caution">
    <text evidence="6">The sequence shown here is derived from an EMBL/GenBank/DDBJ whole genome shotgun (WGS) entry which is preliminary data.</text>
</comment>
<keyword evidence="3" id="KW-0540">Nuclease</keyword>
<dbReference type="Proteomes" id="UP000532194">
    <property type="component" value="Unassembled WGS sequence"/>
</dbReference>
<proteinExistence type="predicted"/>
<dbReference type="PANTHER" id="PTHR34139">
    <property type="entry name" value="UPF0331 PROTEIN MJ0127"/>
    <property type="match status" value="1"/>
</dbReference>
<reference evidence="6 7" key="1">
    <citation type="submission" date="2020-02" db="EMBL/GenBank/DDBJ databases">
        <title>Characterization of phylogenetic diversity of novel bifidobacterial species isolated in Czech ZOOs.</title>
        <authorList>
            <person name="Lugli G.A."/>
            <person name="Vera N.B."/>
            <person name="Ventura M."/>
        </authorList>
    </citation>
    <scope>NUCLEOTIDE SEQUENCE [LARGE SCALE GENOMIC DNA]</scope>
    <source>
        <strain evidence="6 7">DSM 109957</strain>
    </source>
</reference>
<evidence type="ECO:0000313" key="7">
    <source>
        <dbReference type="Proteomes" id="UP000532194"/>
    </source>
</evidence>
<dbReference type="GO" id="GO:0004540">
    <property type="term" value="F:RNA nuclease activity"/>
    <property type="evidence" value="ECO:0007669"/>
    <property type="project" value="InterPro"/>
</dbReference>
<evidence type="ECO:0000256" key="1">
    <source>
        <dbReference type="ARBA" id="ARBA00022553"/>
    </source>
</evidence>
<evidence type="ECO:0000256" key="4">
    <source>
        <dbReference type="ARBA" id="ARBA00022741"/>
    </source>
</evidence>
<dbReference type="EMBL" id="JAAIII010000001">
    <property type="protein sequence ID" value="NMM93109.1"/>
    <property type="molecule type" value="Genomic_DNA"/>
</dbReference>
<dbReference type="GO" id="GO:0000166">
    <property type="term" value="F:nucleotide binding"/>
    <property type="evidence" value="ECO:0007669"/>
    <property type="project" value="UniProtKB-KW"/>
</dbReference>
<dbReference type="AlphaFoldDB" id="A0A7Y0HSZ2"/>
<keyword evidence="4" id="KW-0547">Nucleotide-binding</keyword>
<evidence type="ECO:0000256" key="3">
    <source>
        <dbReference type="ARBA" id="ARBA00022722"/>
    </source>
</evidence>
<evidence type="ECO:0000313" key="6">
    <source>
        <dbReference type="EMBL" id="NMM93109.1"/>
    </source>
</evidence>
<gene>
    <name evidence="6" type="ORF">G1C95_0294</name>
</gene>
<keyword evidence="7" id="KW-1185">Reference proteome</keyword>
<evidence type="ECO:0000256" key="2">
    <source>
        <dbReference type="ARBA" id="ARBA00022649"/>
    </source>
</evidence>
<dbReference type="InterPro" id="IPR008201">
    <property type="entry name" value="HepT-like"/>
</dbReference>
<dbReference type="RefSeq" id="WP_169171160.1">
    <property type="nucleotide sequence ID" value="NZ_JAAIII010000001.1"/>
</dbReference>
<dbReference type="InterPro" id="IPR051813">
    <property type="entry name" value="HepT_RNase_toxin"/>
</dbReference>
<sequence>MNEKDLHRLQRIVEIGRKLEQTIRDKGITQQQVEDDYTLQWMLATPLHDIGEQVYRLSKEFKTDHPEVPWSGVAGVRHRIVHDYEGSNWDLLAHIIFIDVPPFINQVEHLINTVGILDNG</sequence>
<dbReference type="GO" id="GO:0110001">
    <property type="term" value="C:toxin-antitoxin complex"/>
    <property type="evidence" value="ECO:0007669"/>
    <property type="project" value="InterPro"/>
</dbReference>
<keyword evidence="1" id="KW-0597">Phosphoprotein</keyword>
<organism evidence="6 7">
    <name type="scientific">Bifidobacterium oedipodis</name>
    <dbReference type="NCBI Taxonomy" id="2675322"/>
    <lineage>
        <taxon>Bacteria</taxon>
        <taxon>Bacillati</taxon>
        <taxon>Actinomycetota</taxon>
        <taxon>Actinomycetes</taxon>
        <taxon>Bifidobacteriales</taxon>
        <taxon>Bifidobacteriaceae</taxon>
        <taxon>Bifidobacterium</taxon>
    </lineage>
</organism>
<dbReference type="Pfam" id="PF01934">
    <property type="entry name" value="HepT-like"/>
    <property type="match status" value="1"/>
</dbReference>
<keyword evidence="5" id="KW-0378">Hydrolase</keyword>
<protein>
    <submittedName>
        <fullName evidence="6">Antitoxin</fullName>
    </submittedName>
</protein>
<accession>A0A7Y0HSZ2</accession>
<name>A0A7Y0HSZ2_9BIFI</name>
<dbReference type="GO" id="GO:0016787">
    <property type="term" value="F:hydrolase activity"/>
    <property type="evidence" value="ECO:0007669"/>
    <property type="project" value="UniProtKB-KW"/>
</dbReference>